<name>A0A316DET8_9BACT</name>
<dbReference type="GO" id="GO:0009307">
    <property type="term" value="P:DNA restriction-modification system"/>
    <property type="evidence" value="ECO:0007669"/>
    <property type="project" value="UniProtKB-KW"/>
</dbReference>
<comment type="similarity">
    <text evidence="1">Belongs to the type-I restriction system S methylase family.</text>
</comment>
<keyword evidence="2" id="KW-0680">Restriction system</keyword>
<proteinExistence type="inferred from homology"/>
<dbReference type="EMBL" id="QGGO01000053">
    <property type="protein sequence ID" value="PWK16098.1"/>
    <property type="molecule type" value="Genomic_DNA"/>
</dbReference>
<dbReference type="Gene3D" id="3.90.220.20">
    <property type="entry name" value="DNA methylase specificity domains"/>
    <property type="match status" value="2"/>
</dbReference>
<dbReference type="Pfam" id="PF01420">
    <property type="entry name" value="Methylase_S"/>
    <property type="match status" value="2"/>
</dbReference>
<dbReference type="RefSeq" id="WP_109745633.1">
    <property type="nucleotide sequence ID" value="NZ_QGGO01000053.1"/>
</dbReference>
<dbReference type="InterPro" id="IPR000055">
    <property type="entry name" value="Restrct_endonuc_typeI_TRD"/>
</dbReference>
<dbReference type="PANTHER" id="PTHR30408">
    <property type="entry name" value="TYPE-1 RESTRICTION ENZYME ECOKI SPECIFICITY PROTEIN"/>
    <property type="match status" value="1"/>
</dbReference>
<organism evidence="5 6">
    <name type="scientific">Arcicella aurantiaca</name>
    <dbReference type="NCBI Taxonomy" id="591202"/>
    <lineage>
        <taxon>Bacteria</taxon>
        <taxon>Pseudomonadati</taxon>
        <taxon>Bacteroidota</taxon>
        <taxon>Cytophagia</taxon>
        <taxon>Cytophagales</taxon>
        <taxon>Flectobacillaceae</taxon>
        <taxon>Arcicella</taxon>
    </lineage>
</organism>
<dbReference type="SUPFAM" id="SSF116734">
    <property type="entry name" value="DNA methylase specificity domain"/>
    <property type="match status" value="2"/>
</dbReference>
<reference evidence="5 6" key="1">
    <citation type="submission" date="2018-05" db="EMBL/GenBank/DDBJ databases">
        <title>Genomic Encyclopedia of Archaeal and Bacterial Type Strains, Phase II (KMG-II): from individual species to whole genera.</title>
        <authorList>
            <person name="Goeker M."/>
        </authorList>
    </citation>
    <scope>NUCLEOTIDE SEQUENCE [LARGE SCALE GENOMIC DNA]</scope>
    <source>
        <strain evidence="5 6">DSM 22214</strain>
    </source>
</reference>
<evidence type="ECO:0000256" key="1">
    <source>
        <dbReference type="ARBA" id="ARBA00010923"/>
    </source>
</evidence>
<comment type="caution">
    <text evidence="5">The sequence shown here is derived from an EMBL/GenBank/DDBJ whole genome shotgun (WGS) entry which is preliminary data.</text>
</comment>
<evidence type="ECO:0000256" key="2">
    <source>
        <dbReference type="ARBA" id="ARBA00022747"/>
    </source>
</evidence>
<gene>
    <name evidence="5" type="ORF">LV89_04944</name>
</gene>
<dbReference type="AlphaFoldDB" id="A0A316DET8"/>
<protein>
    <submittedName>
        <fullName evidence="5">Type I restriction enzyme S subunit</fullName>
    </submittedName>
</protein>
<dbReference type="OrthoDB" id="825893at2"/>
<evidence type="ECO:0000313" key="5">
    <source>
        <dbReference type="EMBL" id="PWK16098.1"/>
    </source>
</evidence>
<dbReference type="GO" id="GO:0003677">
    <property type="term" value="F:DNA binding"/>
    <property type="evidence" value="ECO:0007669"/>
    <property type="project" value="UniProtKB-KW"/>
</dbReference>
<dbReference type="PANTHER" id="PTHR30408:SF13">
    <property type="entry name" value="TYPE I RESTRICTION ENZYME HINDI SPECIFICITY SUBUNIT"/>
    <property type="match status" value="1"/>
</dbReference>
<evidence type="ECO:0000256" key="3">
    <source>
        <dbReference type="ARBA" id="ARBA00023125"/>
    </source>
</evidence>
<accession>A0A316DET8</accession>
<feature type="domain" description="Type I restriction modification DNA specificity" evidence="4">
    <location>
        <begin position="213"/>
        <end position="352"/>
    </location>
</feature>
<dbReference type="CDD" id="cd17288">
    <property type="entry name" value="RMtype1_S_LlaAI06ORF1089P_TRD1-CR1_like"/>
    <property type="match status" value="1"/>
</dbReference>
<keyword evidence="6" id="KW-1185">Reference proteome</keyword>
<evidence type="ECO:0000313" key="6">
    <source>
        <dbReference type="Proteomes" id="UP000245489"/>
    </source>
</evidence>
<keyword evidence="3" id="KW-0238">DNA-binding</keyword>
<dbReference type="InterPro" id="IPR044946">
    <property type="entry name" value="Restrct_endonuc_typeI_TRD_sf"/>
</dbReference>
<dbReference type="InterPro" id="IPR052021">
    <property type="entry name" value="Type-I_RS_S_subunit"/>
</dbReference>
<feature type="domain" description="Type I restriction modification DNA specificity" evidence="4">
    <location>
        <begin position="85"/>
        <end position="174"/>
    </location>
</feature>
<evidence type="ECO:0000259" key="4">
    <source>
        <dbReference type="Pfam" id="PF01420"/>
    </source>
</evidence>
<dbReference type="Proteomes" id="UP000245489">
    <property type="component" value="Unassembled WGS sequence"/>
</dbReference>
<sequence>MKSNYKRIGDCIRLVDERNKGLKVTNLLGVSITKQFIPSVANIIGTDMENYKIIRKNQFACSTMQVRRDKKMPVALLKEVDEAIISQAYPIFEVVDETMILPEYLMMWFSRQEFDREACFYAIGGVRGSLEWEDFCDMQLPVPSLEKQQEIVREYHVLLDRIALNKQLIQKLEETAQTIYKQWFVDFEFPNENGLPYKTNGGEMIESELGEIPKGWRVGELFDLLEIKYGKDYKHLKKGNIPLYGSGGIMGYFNKSLYEKSSILIPRKGTLNNILLVNKSFWSVDTMFYSIMKLDFGIHYTYFFLKTINFGALDLGSAVPSMTTSYLNEMQILVPTQSILEKFDYHTKKIIQSIDLKIDSINNIEQIKDLLLSKLSTQ</sequence>